<reference evidence="1" key="1">
    <citation type="submission" date="2020-06" db="EMBL/GenBank/DDBJ databases">
        <authorList>
            <person name="Li T."/>
            <person name="Hu X."/>
            <person name="Zhang T."/>
            <person name="Song X."/>
            <person name="Zhang H."/>
            <person name="Dai N."/>
            <person name="Sheng W."/>
            <person name="Hou X."/>
            <person name="Wei L."/>
        </authorList>
    </citation>
    <scope>NUCLEOTIDE SEQUENCE</scope>
    <source>
        <strain evidence="1">G02</strain>
        <tissue evidence="1">Leaf</tissue>
    </source>
</reference>
<dbReference type="EMBL" id="JACGWJ010000009">
    <property type="protein sequence ID" value="KAL0398249.1"/>
    <property type="molecule type" value="Genomic_DNA"/>
</dbReference>
<name>A0AAW2T0Y2_SESRA</name>
<organism evidence="1">
    <name type="scientific">Sesamum radiatum</name>
    <name type="common">Black benniseed</name>
    <dbReference type="NCBI Taxonomy" id="300843"/>
    <lineage>
        <taxon>Eukaryota</taxon>
        <taxon>Viridiplantae</taxon>
        <taxon>Streptophyta</taxon>
        <taxon>Embryophyta</taxon>
        <taxon>Tracheophyta</taxon>
        <taxon>Spermatophyta</taxon>
        <taxon>Magnoliopsida</taxon>
        <taxon>eudicotyledons</taxon>
        <taxon>Gunneridae</taxon>
        <taxon>Pentapetalae</taxon>
        <taxon>asterids</taxon>
        <taxon>lamiids</taxon>
        <taxon>Lamiales</taxon>
        <taxon>Pedaliaceae</taxon>
        <taxon>Sesamum</taxon>
    </lineage>
</organism>
<dbReference type="AlphaFoldDB" id="A0AAW2T0Y2"/>
<accession>A0AAW2T0Y2</accession>
<proteinExistence type="predicted"/>
<protein>
    <submittedName>
        <fullName evidence="1">Uncharacterized protein</fullName>
    </submittedName>
</protein>
<evidence type="ECO:0000313" key="1">
    <source>
        <dbReference type="EMBL" id="KAL0398249.1"/>
    </source>
</evidence>
<comment type="caution">
    <text evidence="1">The sequence shown here is derived from an EMBL/GenBank/DDBJ whole genome shotgun (WGS) entry which is preliminary data.</text>
</comment>
<sequence>MEGVFNNAQADVGATPGKPTCEQYPDYLQDLKSCKPDQDFKMGLAWLVSGLTLNNWAS</sequence>
<reference evidence="1" key="2">
    <citation type="journal article" date="2024" name="Plant">
        <title>Genomic evolution and insights into agronomic trait innovations of Sesamum species.</title>
        <authorList>
            <person name="Miao H."/>
            <person name="Wang L."/>
            <person name="Qu L."/>
            <person name="Liu H."/>
            <person name="Sun Y."/>
            <person name="Le M."/>
            <person name="Wang Q."/>
            <person name="Wei S."/>
            <person name="Zheng Y."/>
            <person name="Lin W."/>
            <person name="Duan Y."/>
            <person name="Cao H."/>
            <person name="Xiong S."/>
            <person name="Wang X."/>
            <person name="Wei L."/>
            <person name="Li C."/>
            <person name="Ma Q."/>
            <person name="Ju M."/>
            <person name="Zhao R."/>
            <person name="Li G."/>
            <person name="Mu C."/>
            <person name="Tian Q."/>
            <person name="Mei H."/>
            <person name="Zhang T."/>
            <person name="Gao T."/>
            <person name="Zhang H."/>
        </authorList>
    </citation>
    <scope>NUCLEOTIDE SEQUENCE</scope>
    <source>
        <strain evidence="1">G02</strain>
    </source>
</reference>
<gene>
    <name evidence="1" type="ORF">Sradi_2168200</name>
</gene>